<dbReference type="EMBL" id="LCEW01000001">
    <property type="protein sequence ID" value="KKS80654.1"/>
    <property type="molecule type" value="Genomic_DNA"/>
</dbReference>
<evidence type="ECO:0000256" key="3">
    <source>
        <dbReference type="ARBA" id="ARBA00022676"/>
    </source>
</evidence>
<comment type="caution">
    <text evidence="9">Lacks conserved residue(s) required for the propagation of feature annotation.</text>
</comment>
<dbReference type="InterPro" id="IPR023031">
    <property type="entry name" value="OPRT"/>
</dbReference>
<dbReference type="GO" id="GO:0004590">
    <property type="term" value="F:orotidine-5'-phosphate decarboxylase activity"/>
    <property type="evidence" value="ECO:0007669"/>
    <property type="project" value="TreeGrafter"/>
</dbReference>
<dbReference type="PANTHER" id="PTHR19278">
    <property type="entry name" value="OROTATE PHOSPHORIBOSYLTRANSFERASE"/>
    <property type="match status" value="1"/>
</dbReference>
<feature type="binding site" evidence="9">
    <location>
        <position position="152"/>
    </location>
    <ligand>
        <name>orotate</name>
        <dbReference type="ChEBI" id="CHEBI:30839"/>
    </ligand>
</feature>
<dbReference type="NCBIfam" id="TIGR00336">
    <property type="entry name" value="pyrE"/>
    <property type="match status" value="1"/>
</dbReference>
<evidence type="ECO:0000256" key="6">
    <source>
        <dbReference type="ARBA" id="ARBA00022975"/>
    </source>
</evidence>
<comment type="pathway">
    <text evidence="1">Pyrimidine metabolism; UMP biosynthesis via de novo pathway; UMP from orotate: step 2/2.</text>
</comment>
<evidence type="ECO:0000256" key="8">
    <source>
        <dbReference type="ARBA" id="ARBA00023268"/>
    </source>
</evidence>
<evidence type="ECO:0000256" key="1">
    <source>
        <dbReference type="ARBA" id="ARBA00004861"/>
    </source>
</evidence>
<dbReference type="GO" id="GO:0000287">
    <property type="term" value="F:magnesium ion binding"/>
    <property type="evidence" value="ECO:0007669"/>
    <property type="project" value="UniProtKB-UniRule"/>
</dbReference>
<feature type="binding site" description="in other chain" evidence="9">
    <location>
        <position position="95"/>
    </location>
    <ligand>
        <name>5-phospho-alpha-D-ribose 1-diphosphate</name>
        <dbReference type="ChEBI" id="CHEBI:58017"/>
        <note>ligand shared between dimeric partners</note>
    </ligand>
</feature>
<comment type="subunit">
    <text evidence="9">Homodimer.</text>
</comment>
<feature type="binding site" description="in other chain" evidence="9">
    <location>
        <begin position="120"/>
        <end position="128"/>
    </location>
    <ligand>
        <name>5-phospho-alpha-D-ribose 1-diphosphate</name>
        <dbReference type="ChEBI" id="CHEBI:58017"/>
        <note>ligand shared between dimeric partners</note>
    </ligand>
</feature>
<dbReference type="STRING" id="1618369.UV54_C0001G0004"/>
<evidence type="ECO:0000256" key="9">
    <source>
        <dbReference type="HAMAP-Rule" id="MF_01208"/>
    </source>
</evidence>
<keyword evidence="8" id="KW-0511">Multifunctional enzyme</keyword>
<keyword evidence="7" id="KW-0456">Lyase</keyword>
<comment type="cofactor">
    <cofactor evidence="9">
        <name>Mg(2+)</name>
        <dbReference type="ChEBI" id="CHEBI:18420"/>
    </cofactor>
</comment>
<organism evidence="11 12">
    <name type="scientific">Candidatus Beckwithbacteria bacterium GW2011_GWA2_43_10</name>
    <dbReference type="NCBI Taxonomy" id="1618369"/>
    <lineage>
        <taxon>Bacteria</taxon>
        <taxon>Candidatus Beckwithiibacteriota</taxon>
    </lineage>
</organism>
<keyword evidence="6 9" id="KW-0665">Pyrimidine biosynthesis</keyword>
<reference evidence="11 12" key="1">
    <citation type="journal article" date="2015" name="Nature">
        <title>rRNA introns, odd ribosomes, and small enigmatic genomes across a large radiation of phyla.</title>
        <authorList>
            <person name="Brown C.T."/>
            <person name="Hug L.A."/>
            <person name="Thomas B.C."/>
            <person name="Sharon I."/>
            <person name="Castelle C.J."/>
            <person name="Singh A."/>
            <person name="Wilkins M.J."/>
            <person name="Williams K.H."/>
            <person name="Banfield J.F."/>
        </authorList>
    </citation>
    <scope>NUCLEOTIDE SEQUENCE [LARGE SCALE GENOMIC DNA]</scope>
</reference>
<comment type="similarity">
    <text evidence="9">Belongs to the purine/pyrimidine phosphoribosyltransferase family. PyrE subfamily.</text>
</comment>
<dbReference type="PANTHER" id="PTHR19278:SF9">
    <property type="entry name" value="URIDINE 5'-MONOPHOSPHATE SYNTHASE"/>
    <property type="match status" value="1"/>
</dbReference>
<dbReference type="UniPathway" id="UPA00070">
    <property type="reaction ID" value="UER00119"/>
</dbReference>
<keyword evidence="9" id="KW-0460">Magnesium</keyword>
<keyword evidence="3 9" id="KW-0328">Glycosyltransferase</keyword>
<comment type="pathway">
    <text evidence="2 9">Pyrimidine metabolism; UMP biosynthesis via de novo pathway; UMP from orotate: step 1/2.</text>
</comment>
<evidence type="ECO:0000256" key="4">
    <source>
        <dbReference type="ARBA" id="ARBA00022679"/>
    </source>
</evidence>
<gene>
    <name evidence="9" type="primary">pyrE</name>
    <name evidence="11" type="ORF">UV54_C0001G0004</name>
</gene>
<keyword evidence="5" id="KW-0210">Decarboxylase</keyword>
<dbReference type="HAMAP" id="MF_01208">
    <property type="entry name" value="PyrE"/>
    <property type="match status" value="1"/>
</dbReference>
<comment type="function">
    <text evidence="9">Catalyzes the transfer of a ribosyl phosphate group from 5-phosphoribose 1-diphosphate to orotate, leading to the formation of orotidine monophosphate (OMP).</text>
</comment>
<feature type="binding site" evidence="9">
    <location>
        <position position="124"/>
    </location>
    <ligand>
        <name>orotate</name>
        <dbReference type="ChEBI" id="CHEBI:30839"/>
    </ligand>
</feature>
<dbReference type="InterPro" id="IPR029057">
    <property type="entry name" value="PRTase-like"/>
</dbReference>
<dbReference type="InterPro" id="IPR004467">
    <property type="entry name" value="Or_phspho_trans_dom"/>
</dbReference>
<dbReference type="EC" id="2.4.2.10" evidence="9"/>
<evidence type="ECO:0000256" key="2">
    <source>
        <dbReference type="ARBA" id="ARBA00004889"/>
    </source>
</evidence>
<feature type="domain" description="Phosphoribosyltransferase" evidence="10">
    <location>
        <begin position="63"/>
        <end position="161"/>
    </location>
</feature>
<dbReference type="Pfam" id="PF00156">
    <property type="entry name" value="Pribosyltran"/>
    <property type="match status" value="1"/>
</dbReference>
<evidence type="ECO:0000259" key="10">
    <source>
        <dbReference type="Pfam" id="PF00156"/>
    </source>
</evidence>
<comment type="caution">
    <text evidence="11">The sequence shown here is derived from an EMBL/GenBank/DDBJ whole genome shotgun (WGS) entry which is preliminary data.</text>
</comment>
<proteinExistence type="inferred from homology"/>
<dbReference type="CDD" id="cd06223">
    <property type="entry name" value="PRTases_typeI"/>
    <property type="match status" value="1"/>
</dbReference>
<dbReference type="FunFam" id="3.40.50.2020:FF:000025">
    <property type="entry name" value="Uridine monophosphate synthetase"/>
    <property type="match status" value="1"/>
</dbReference>
<evidence type="ECO:0000313" key="11">
    <source>
        <dbReference type="EMBL" id="KKS80654.1"/>
    </source>
</evidence>
<name>A0A0G1C5H2_9BACT</name>
<dbReference type="GO" id="GO:0004588">
    <property type="term" value="F:orotate phosphoribosyltransferase activity"/>
    <property type="evidence" value="ECO:0007669"/>
    <property type="project" value="UniProtKB-UniRule"/>
</dbReference>
<comment type="catalytic activity">
    <reaction evidence="9">
        <text>orotidine 5'-phosphate + diphosphate = orotate + 5-phospho-alpha-D-ribose 1-diphosphate</text>
        <dbReference type="Rhea" id="RHEA:10380"/>
        <dbReference type="ChEBI" id="CHEBI:30839"/>
        <dbReference type="ChEBI" id="CHEBI:33019"/>
        <dbReference type="ChEBI" id="CHEBI:57538"/>
        <dbReference type="ChEBI" id="CHEBI:58017"/>
        <dbReference type="EC" id="2.4.2.10"/>
    </reaction>
</comment>
<evidence type="ECO:0000256" key="7">
    <source>
        <dbReference type="ARBA" id="ARBA00023239"/>
    </source>
</evidence>
<protein>
    <recommendedName>
        <fullName evidence="9">Orotate phosphoribosyltransferase</fullName>
        <shortName evidence="9">OPRT</shortName>
        <shortName evidence="9">OPRTase</shortName>
        <ecNumber evidence="9">2.4.2.10</ecNumber>
    </recommendedName>
</protein>
<feature type="binding site" description="in other chain" evidence="9">
    <location>
        <position position="28"/>
    </location>
    <ligand>
        <name>5-phospho-alpha-D-ribose 1-diphosphate</name>
        <dbReference type="ChEBI" id="CHEBI:58017"/>
        <note>ligand shared between dimeric partners</note>
    </ligand>
</feature>
<keyword evidence="4 9" id="KW-0808">Transferase</keyword>
<dbReference type="AlphaFoldDB" id="A0A0G1C5H2"/>
<feature type="binding site" evidence="9">
    <location>
        <position position="94"/>
    </location>
    <ligand>
        <name>5-phospho-alpha-D-ribose 1-diphosphate</name>
        <dbReference type="ChEBI" id="CHEBI:58017"/>
        <note>ligand shared between dimeric partners</note>
    </ligand>
</feature>
<dbReference type="Proteomes" id="UP000034213">
    <property type="component" value="Unassembled WGS sequence"/>
</dbReference>
<accession>A0A0G1C5H2</accession>
<dbReference type="InterPro" id="IPR000836">
    <property type="entry name" value="PRTase_dom"/>
</dbReference>
<sequence>MLGRNIKEQLILDLFTVKAIKFGKFKLKSGIISPYYLDLRVLVSYPFLLELTADVFWEKLRVLNFDVIVGVPYTAIPIATAISLKHNQSMIFVRKERKDYGTKKLIEGDYHRGQKGLIIDDVITNGESKLDTTKPLKEEGLIVEDIVVLVDRGQGGLELLKKHGYNCHIIFNMKEVFEILLKYKRISREIVAECVKFMRTTKKQFLKQ</sequence>
<feature type="binding site" evidence="9">
    <location>
        <position position="98"/>
    </location>
    <ligand>
        <name>5-phospho-alpha-D-ribose 1-diphosphate</name>
        <dbReference type="ChEBI" id="CHEBI:58017"/>
        <note>ligand shared between dimeric partners</note>
    </ligand>
</feature>
<dbReference type="Gene3D" id="3.40.50.2020">
    <property type="match status" value="1"/>
</dbReference>
<evidence type="ECO:0000313" key="12">
    <source>
        <dbReference type="Proteomes" id="UP000034213"/>
    </source>
</evidence>
<evidence type="ECO:0000256" key="5">
    <source>
        <dbReference type="ARBA" id="ARBA00022793"/>
    </source>
</evidence>
<dbReference type="SUPFAM" id="SSF53271">
    <property type="entry name" value="PRTase-like"/>
    <property type="match status" value="1"/>
</dbReference>
<dbReference type="GO" id="GO:0019856">
    <property type="term" value="P:pyrimidine nucleobase biosynthetic process"/>
    <property type="evidence" value="ECO:0007669"/>
    <property type="project" value="TreeGrafter"/>
</dbReference>
<dbReference type="GO" id="GO:0044205">
    <property type="term" value="P:'de novo' UMP biosynthetic process"/>
    <property type="evidence" value="ECO:0007669"/>
    <property type="project" value="UniProtKB-UniRule"/>
</dbReference>